<dbReference type="InterPro" id="IPR050059">
    <property type="entry name" value="ATP_synthase_B_chain"/>
</dbReference>
<feature type="coiled-coil region" evidence="16">
    <location>
        <begin position="71"/>
        <end position="134"/>
    </location>
</feature>
<keyword evidence="4 14" id="KW-1003">Cell membrane</keyword>
<evidence type="ECO:0000256" key="1">
    <source>
        <dbReference type="ARBA" id="ARBA00004162"/>
    </source>
</evidence>
<keyword evidence="9 14" id="KW-0406">Ion transport</keyword>
<sequence length="192" mass="21082">MTEVFTYLAEGAEGASTLPLEHGNSPLLPMPYDMVWSAICMLVILLLFWKYVLPKFNAVLDQREESIAGSIARAEAAQAEAKAALEKYNAQLAEGRAEANAIREDARARGKQIIEEAKVQAAEEQNRIIALGEKQLHAERERVVAELRKEMGTNSISLAERLLGAELDDSVKRGGTIDRFLADLDYVAPAGK</sequence>
<evidence type="ECO:0000256" key="16">
    <source>
        <dbReference type="SAM" id="Coils"/>
    </source>
</evidence>
<accession>A0A3G6J5F9</accession>
<keyword evidence="3 14" id="KW-0813">Transport</keyword>
<dbReference type="EMBL" id="CP033896">
    <property type="protein sequence ID" value="AZA13325.1"/>
    <property type="molecule type" value="Genomic_DNA"/>
</dbReference>
<dbReference type="Pfam" id="PF00430">
    <property type="entry name" value="ATP-synt_B"/>
    <property type="match status" value="1"/>
</dbReference>
<evidence type="ECO:0000256" key="8">
    <source>
        <dbReference type="ARBA" id="ARBA00022989"/>
    </source>
</evidence>
<proteinExistence type="inferred from homology"/>
<keyword evidence="7 14" id="KW-0375">Hydrogen ion transport</keyword>
<evidence type="ECO:0000256" key="14">
    <source>
        <dbReference type="HAMAP-Rule" id="MF_01398"/>
    </source>
</evidence>
<organism evidence="17 18">
    <name type="scientific">Corynebacterium choanae</name>
    <dbReference type="NCBI Taxonomy" id="1862358"/>
    <lineage>
        <taxon>Bacteria</taxon>
        <taxon>Bacillati</taxon>
        <taxon>Actinomycetota</taxon>
        <taxon>Actinomycetes</taxon>
        <taxon>Mycobacteriales</taxon>
        <taxon>Corynebacteriaceae</taxon>
        <taxon>Corynebacterium</taxon>
    </lineage>
</organism>
<dbReference type="Gene3D" id="1.20.5.620">
    <property type="entry name" value="F1F0 ATP synthase subunit B, membrane domain"/>
    <property type="match status" value="1"/>
</dbReference>
<evidence type="ECO:0000256" key="15">
    <source>
        <dbReference type="RuleBase" id="RU003848"/>
    </source>
</evidence>
<dbReference type="CDD" id="cd06503">
    <property type="entry name" value="ATP-synt_Fo_b"/>
    <property type="match status" value="1"/>
</dbReference>
<evidence type="ECO:0000313" key="18">
    <source>
        <dbReference type="Proteomes" id="UP000269019"/>
    </source>
</evidence>
<dbReference type="KEGG" id="ccho:CCHOA_04585"/>
<dbReference type="HAMAP" id="MF_01398">
    <property type="entry name" value="ATP_synth_b_bprime"/>
    <property type="match status" value="1"/>
</dbReference>
<dbReference type="PANTHER" id="PTHR33445">
    <property type="entry name" value="ATP SYNTHASE SUBUNIT B', CHLOROPLASTIC"/>
    <property type="match status" value="1"/>
</dbReference>
<comment type="similarity">
    <text evidence="2 14 15">Belongs to the ATPase B chain family.</text>
</comment>
<keyword evidence="5 14" id="KW-0138">CF(0)</keyword>
<comment type="subunit">
    <text evidence="13 14">F-type ATPases have 2 components, F(1) - the catalytic core - and F(0) - the membrane proton channel. F(1) has five subunits: alpha(3), beta(3), gamma(1), delta(1), epsilon(1). F(0) has three main subunits: a(1), b(2) and c(10-14). The alpha and beta chains form an alternating ring which encloses part of the gamma chain. F(1) is attached to F(0) by a central stalk formed by the gamma and epsilon chains, while a peripheral stalk is formed by the delta and b chains.</text>
</comment>
<keyword evidence="8 14" id="KW-1133">Transmembrane helix</keyword>
<name>A0A3G6J5F9_9CORY</name>
<dbReference type="OrthoDB" id="5242917at2"/>
<dbReference type="SUPFAM" id="SSF81573">
    <property type="entry name" value="F1F0 ATP synthase subunit B, membrane domain"/>
    <property type="match status" value="1"/>
</dbReference>
<dbReference type="PANTHER" id="PTHR33445:SF1">
    <property type="entry name" value="ATP SYNTHASE SUBUNIT B"/>
    <property type="match status" value="1"/>
</dbReference>
<comment type="function">
    <text evidence="12 14">F(1)F(0) ATP synthase produces ATP from ADP in the presence of a proton or sodium gradient. F-type ATPases consist of two structural domains, F(1) containing the extramembraneous catalytic core and F(0) containing the membrane proton channel, linked together by a central stalk and a peripheral stalk. During catalysis, ATP synthesis in the catalytic domain of F(1) is coupled via a rotary mechanism of the central stalk subunits to proton translocation.</text>
</comment>
<reference evidence="17 18" key="1">
    <citation type="submission" date="2018-11" db="EMBL/GenBank/DDBJ databases">
        <authorList>
            <person name="Kleinhagauer T."/>
            <person name="Glaeser S.P."/>
            <person name="Spergser J."/>
            <person name="Ruckert C."/>
            <person name="Kaempfer P."/>
            <person name="Busse H.-J."/>
        </authorList>
    </citation>
    <scope>NUCLEOTIDE SEQUENCE [LARGE SCALE GENOMIC DNA]</scope>
    <source>
        <strain evidence="17 18">200CH</strain>
    </source>
</reference>
<dbReference type="InterPro" id="IPR002146">
    <property type="entry name" value="ATP_synth_b/b'su_bac/chlpt"/>
</dbReference>
<evidence type="ECO:0000256" key="3">
    <source>
        <dbReference type="ARBA" id="ARBA00022448"/>
    </source>
</evidence>
<keyword evidence="18" id="KW-1185">Reference proteome</keyword>
<evidence type="ECO:0000256" key="6">
    <source>
        <dbReference type="ARBA" id="ARBA00022692"/>
    </source>
</evidence>
<evidence type="ECO:0000256" key="9">
    <source>
        <dbReference type="ARBA" id="ARBA00023065"/>
    </source>
</evidence>
<evidence type="ECO:0000256" key="2">
    <source>
        <dbReference type="ARBA" id="ARBA00005513"/>
    </source>
</evidence>
<dbReference type="InterPro" id="IPR005864">
    <property type="entry name" value="ATP_synth_F0_bsu_bac"/>
</dbReference>
<dbReference type="GO" id="GO:0046933">
    <property type="term" value="F:proton-transporting ATP synthase activity, rotational mechanism"/>
    <property type="evidence" value="ECO:0007669"/>
    <property type="project" value="UniProtKB-UniRule"/>
</dbReference>
<evidence type="ECO:0000313" key="17">
    <source>
        <dbReference type="EMBL" id="AZA13325.1"/>
    </source>
</evidence>
<feature type="transmembrane region" description="Helical" evidence="14">
    <location>
        <begin position="34"/>
        <end position="53"/>
    </location>
</feature>
<evidence type="ECO:0000256" key="5">
    <source>
        <dbReference type="ARBA" id="ARBA00022547"/>
    </source>
</evidence>
<gene>
    <name evidence="14 17" type="primary">atpF</name>
    <name evidence="17" type="ORF">CCHOA_04585</name>
</gene>
<evidence type="ECO:0000256" key="7">
    <source>
        <dbReference type="ARBA" id="ARBA00022781"/>
    </source>
</evidence>
<dbReference type="GO" id="GO:0045259">
    <property type="term" value="C:proton-transporting ATP synthase complex"/>
    <property type="evidence" value="ECO:0007669"/>
    <property type="project" value="UniProtKB-KW"/>
</dbReference>
<evidence type="ECO:0000256" key="10">
    <source>
        <dbReference type="ARBA" id="ARBA00023136"/>
    </source>
</evidence>
<keyword evidence="6 14" id="KW-0812">Transmembrane</keyword>
<dbReference type="RefSeq" id="WP_123927279.1">
    <property type="nucleotide sequence ID" value="NZ_CP033896.1"/>
</dbReference>
<evidence type="ECO:0000256" key="12">
    <source>
        <dbReference type="ARBA" id="ARBA00025198"/>
    </source>
</evidence>
<dbReference type="AlphaFoldDB" id="A0A3G6J5F9"/>
<dbReference type="GO" id="GO:0046961">
    <property type="term" value="F:proton-transporting ATPase activity, rotational mechanism"/>
    <property type="evidence" value="ECO:0007669"/>
    <property type="project" value="TreeGrafter"/>
</dbReference>
<evidence type="ECO:0000256" key="13">
    <source>
        <dbReference type="ARBA" id="ARBA00025830"/>
    </source>
</evidence>
<dbReference type="GO" id="GO:0005886">
    <property type="term" value="C:plasma membrane"/>
    <property type="evidence" value="ECO:0007669"/>
    <property type="project" value="UniProtKB-SubCell"/>
</dbReference>
<protein>
    <recommendedName>
        <fullName evidence="14">ATP synthase subunit b</fullName>
    </recommendedName>
    <alternativeName>
        <fullName evidence="14">ATP synthase F(0) sector subunit b</fullName>
    </alternativeName>
    <alternativeName>
        <fullName evidence="14">ATPase subunit I</fullName>
    </alternativeName>
    <alternativeName>
        <fullName evidence="14">F-type ATPase subunit b</fullName>
        <shortName evidence="14">F-ATPase subunit b</shortName>
    </alternativeName>
</protein>
<keyword evidence="10 14" id="KW-0472">Membrane</keyword>
<keyword evidence="16" id="KW-0175">Coiled coil</keyword>
<dbReference type="Proteomes" id="UP000269019">
    <property type="component" value="Chromosome"/>
</dbReference>
<comment type="function">
    <text evidence="14">Component of the F(0) channel, it forms part of the peripheral stalk, linking F(1) to F(0).</text>
</comment>
<evidence type="ECO:0000256" key="11">
    <source>
        <dbReference type="ARBA" id="ARBA00023310"/>
    </source>
</evidence>
<comment type="subcellular location">
    <subcellularLocation>
        <location evidence="1 14">Cell membrane</location>
        <topology evidence="1 14">Single-pass membrane protein</topology>
    </subcellularLocation>
</comment>
<dbReference type="NCBIfam" id="NF004412">
    <property type="entry name" value="PRK05759.1-3"/>
    <property type="match status" value="1"/>
</dbReference>
<dbReference type="InterPro" id="IPR028987">
    <property type="entry name" value="ATP_synth_B-like_membr_sf"/>
</dbReference>
<keyword evidence="11 14" id="KW-0066">ATP synthesis</keyword>
<evidence type="ECO:0000256" key="4">
    <source>
        <dbReference type="ARBA" id="ARBA00022475"/>
    </source>
</evidence>
<dbReference type="NCBIfam" id="TIGR01144">
    <property type="entry name" value="ATP_synt_b"/>
    <property type="match status" value="1"/>
</dbReference>